<dbReference type="STRING" id="860235.AOZ06_35015"/>
<evidence type="ECO:0000313" key="3">
    <source>
        <dbReference type="EMBL" id="ALG15294.1"/>
    </source>
</evidence>
<dbReference type="NCBIfam" id="TIGR03620">
    <property type="entry name" value="F420_MSMEG_4141"/>
    <property type="match status" value="1"/>
</dbReference>
<dbReference type="GO" id="GO:0016705">
    <property type="term" value="F:oxidoreductase activity, acting on paired donors, with incorporation or reduction of molecular oxygen"/>
    <property type="evidence" value="ECO:0007669"/>
    <property type="project" value="InterPro"/>
</dbReference>
<gene>
    <name evidence="3" type="ORF">AOZ06_35015</name>
</gene>
<dbReference type="EMBL" id="CP012752">
    <property type="protein sequence ID" value="ALG15294.1"/>
    <property type="molecule type" value="Genomic_DNA"/>
</dbReference>
<dbReference type="PANTHER" id="PTHR43244">
    <property type="match status" value="1"/>
</dbReference>
<keyword evidence="1" id="KW-0560">Oxidoreductase</keyword>
<dbReference type="CDD" id="cd01097">
    <property type="entry name" value="Tetrahydromethanopterin_reductase"/>
    <property type="match status" value="1"/>
</dbReference>
<keyword evidence="4" id="KW-1185">Reference proteome</keyword>
<dbReference type="PANTHER" id="PTHR43244:SF1">
    <property type="entry name" value="5,10-METHYLENETETRAHYDROMETHANOPTERIN REDUCTASE"/>
    <property type="match status" value="1"/>
</dbReference>
<dbReference type="InterPro" id="IPR011251">
    <property type="entry name" value="Luciferase-like_dom"/>
</dbReference>
<feature type="domain" description="Luciferase-like" evidence="2">
    <location>
        <begin position="8"/>
        <end position="259"/>
    </location>
</feature>
<dbReference type="OrthoDB" id="4760590at2"/>
<dbReference type="SUPFAM" id="SSF51679">
    <property type="entry name" value="Bacterial luciferase-like"/>
    <property type="match status" value="1"/>
</dbReference>
<dbReference type="InterPro" id="IPR019922">
    <property type="entry name" value="Lucif-like_OxRdatse_MSMEG_4141"/>
</dbReference>
<dbReference type="Pfam" id="PF00296">
    <property type="entry name" value="Bac_luciferase"/>
    <property type="match status" value="1"/>
</dbReference>
<evidence type="ECO:0000259" key="2">
    <source>
        <dbReference type="Pfam" id="PF00296"/>
    </source>
</evidence>
<dbReference type="KEGG" id="kphy:AOZ06_35015"/>
<evidence type="ECO:0000313" key="4">
    <source>
        <dbReference type="Proteomes" id="UP000063699"/>
    </source>
</evidence>
<evidence type="ECO:0000256" key="1">
    <source>
        <dbReference type="ARBA" id="ARBA00023002"/>
    </source>
</evidence>
<accession>A0A0N9IFQ2</accession>
<dbReference type="InterPro" id="IPR036661">
    <property type="entry name" value="Luciferase-like_sf"/>
</dbReference>
<dbReference type="Proteomes" id="UP000063699">
    <property type="component" value="Chromosome"/>
</dbReference>
<dbReference type="Gene3D" id="3.20.20.30">
    <property type="entry name" value="Luciferase-like domain"/>
    <property type="match status" value="1"/>
</dbReference>
<dbReference type="InterPro" id="IPR050564">
    <property type="entry name" value="F420-G6PD/mer"/>
</dbReference>
<sequence length="288" mass="31188">MAFDSHPASAVRDAAAELDELGYGTLWYGEAFGRDAVSQGALLLDATKRMVVASGIANMYVRHPLAMASAERSLGEQHPGRFVLGLGGHRVPGPPLMLGGFRIPFSGKPVSGVREYLDQLGEVPLIGAEAVRPRRVLAALGPKMLELAAELTWGAHTYFVPVEHTEMARKRMGSEAYLAVEQGVIVETDTARVREIQRIHLGPYALAPHQRNNLGRLGFGDEDFADGGSDRLLDAVIVGGDLDVIAQRVRDHFDAGADHVCLQVLTAKPGELPLREWRELAALTAVFR</sequence>
<protein>
    <submittedName>
        <fullName evidence="3">F420-dependent oxidoreductase</fullName>
    </submittedName>
</protein>
<reference evidence="3 4" key="1">
    <citation type="submission" date="2015-07" db="EMBL/GenBank/DDBJ databases">
        <title>Genome sequencing of Kibdelosporangium phytohabitans.</title>
        <authorList>
            <person name="Qin S."/>
            <person name="Xing K."/>
        </authorList>
    </citation>
    <scope>NUCLEOTIDE SEQUENCE [LARGE SCALE GENOMIC DNA]</scope>
    <source>
        <strain evidence="3 4">KLBMP1111</strain>
    </source>
</reference>
<name>A0A0N9IFQ2_9PSEU</name>
<proteinExistence type="predicted"/>
<organism evidence="3 4">
    <name type="scientific">Kibdelosporangium phytohabitans</name>
    <dbReference type="NCBI Taxonomy" id="860235"/>
    <lineage>
        <taxon>Bacteria</taxon>
        <taxon>Bacillati</taxon>
        <taxon>Actinomycetota</taxon>
        <taxon>Actinomycetes</taxon>
        <taxon>Pseudonocardiales</taxon>
        <taxon>Pseudonocardiaceae</taxon>
        <taxon>Kibdelosporangium</taxon>
    </lineage>
</organism>
<dbReference type="AlphaFoldDB" id="A0A0N9IFQ2"/>